<keyword evidence="4" id="KW-1185">Reference proteome</keyword>
<feature type="compositionally biased region" description="Polar residues" evidence="1">
    <location>
        <begin position="269"/>
        <end position="278"/>
    </location>
</feature>
<dbReference type="Proteomes" id="UP001353858">
    <property type="component" value="Unassembled WGS sequence"/>
</dbReference>
<evidence type="ECO:0000256" key="1">
    <source>
        <dbReference type="SAM" id="MobiDB-lite"/>
    </source>
</evidence>
<comment type="caution">
    <text evidence="3">The sequence shown here is derived from an EMBL/GenBank/DDBJ whole genome shotgun (WGS) entry which is preliminary data.</text>
</comment>
<protein>
    <recommendedName>
        <fullName evidence="2">CCHC-type domain-containing protein</fullName>
    </recommendedName>
</protein>
<reference evidence="4" key="1">
    <citation type="submission" date="2023-01" db="EMBL/GenBank/DDBJ databases">
        <title>Key to firefly adult light organ development and bioluminescence: homeobox transcription factors regulate luciferase expression and transportation to peroxisome.</title>
        <authorList>
            <person name="Fu X."/>
        </authorList>
    </citation>
    <scope>NUCLEOTIDE SEQUENCE [LARGE SCALE GENOMIC DNA]</scope>
</reference>
<feature type="domain" description="CCHC-type" evidence="2">
    <location>
        <begin position="188"/>
        <end position="204"/>
    </location>
</feature>
<dbReference type="GO" id="GO:0003676">
    <property type="term" value="F:nucleic acid binding"/>
    <property type="evidence" value="ECO:0007669"/>
    <property type="project" value="InterPro"/>
</dbReference>
<feature type="compositionally biased region" description="Low complexity" evidence="1">
    <location>
        <begin position="279"/>
        <end position="290"/>
    </location>
</feature>
<accession>A0AAN7SJM3</accession>
<name>A0AAN7SJM3_9COLE</name>
<sequence>MSISLELAEKMLIRFDGAKTKLNEFLDNSEKAMELVSNQDKLVLLKIIETKITDNARVLIRNKQFNNWSELKVLLLDIYADRRTQGQWQLKLSSCRQNYKESVIQYANRVDESGKKACLRKRKDIGEDDGAALPAMPGGGSTLNPPLLIRALRPKTLQKAISTALAEEQQPQSSLEIRKYQNARQGMFCSICKKTNHESSQCYFKQHNVNTSNKVQVRTISNNSLYNSHSNYNQSQVSNNSVKICKYCKKSGHLIAECRKRAYNNRCRQNLSQPTQVHNQTNDNNSSDNQVQPFVQHLNLQPSQHEAEARDSQLQANFQ</sequence>
<evidence type="ECO:0000313" key="4">
    <source>
        <dbReference type="Proteomes" id="UP001353858"/>
    </source>
</evidence>
<organism evidence="3 4">
    <name type="scientific">Aquatica leii</name>
    <dbReference type="NCBI Taxonomy" id="1421715"/>
    <lineage>
        <taxon>Eukaryota</taxon>
        <taxon>Metazoa</taxon>
        <taxon>Ecdysozoa</taxon>
        <taxon>Arthropoda</taxon>
        <taxon>Hexapoda</taxon>
        <taxon>Insecta</taxon>
        <taxon>Pterygota</taxon>
        <taxon>Neoptera</taxon>
        <taxon>Endopterygota</taxon>
        <taxon>Coleoptera</taxon>
        <taxon>Polyphaga</taxon>
        <taxon>Elateriformia</taxon>
        <taxon>Elateroidea</taxon>
        <taxon>Lampyridae</taxon>
        <taxon>Luciolinae</taxon>
        <taxon>Aquatica</taxon>
    </lineage>
</organism>
<evidence type="ECO:0000313" key="3">
    <source>
        <dbReference type="EMBL" id="KAK4882869.1"/>
    </source>
</evidence>
<dbReference type="InterPro" id="IPR001878">
    <property type="entry name" value="Znf_CCHC"/>
</dbReference>
<gene>
    <name evidence="3" type="ORF">RN001_006188</name>
</gene>
<dbReference type="PANTHER" id="PTHR33223:SF6">
    <property type="entry name" value="CCHC-TYPE DOMAIN-CONTAINING PROTEIN"/>
    <property type="match status" value="1"/>
</dbReference>
<evidence type="ECO:0000259" key="2">
    <source>
        <dbReference type="SMART" id="SM00343"/>
    </source>
</evidence>
<feature type="domain" description="CCHC-type" evidence="2">
    <location>
        <begin position="244"/>
        <end position="260"/>
    </location>
</feature>
<dbReference type="AlphaFoldDB" id="A0AAN7SJM3"/>
<dbReference type="GO" id="GO:0008270">
    <property type="term" value="F:zinc ion binding"/>
    <property type="evidence" value="ECO:0007669"/>
    <property type="project" value="InterPro"/>
</dbReference>
<proteinExistence type="predicted"/>
<dbReference type="EMBL" id="JARPUR010000002">
    <property type="protein sequence ID" value="KAK4882869.1"/>
    <property type="molecule type" value="Genomic_DNA"/>
</dbReference>
<feature type="region of interest" description="Disordered" evidence="1">
    <location>
        <begin position="269"/>
        <end position="290"/>
    </location>
</feature>
<dbReference type="PANTHER" id="PTHR33223">
    <property type="entry name" value="CCHC-TYPE DOMAIN-CONTAINING PROTEIN"/>
    <property type="match status" value="1"/>
</dbReference>
<dbReference type="SMART" id="SM00343">
    <property type="entry name" value="ZnF_C2HC"/>
    <property type="match status" value="2"/>
</dbReference>
<dbReference type="Gene3D" id="4.10.60.10">
    <property type="entry name" value="Zinc finger, CCHC-type"/>
    <property type="match status" value="1"/>
</dbReference>